<dbReference type="Proteomes" id="UP000001064">
    <property type="component" value="Unassembled WGS sequence"/>
</dbReference>
<dbReference type="AlphaFoldDB" id="F0ZRA4"/>
<evidence type="ECO:0000313" key="1">
    <source>
        <dbReference type="EMBL" id="EGC33519.1"/>
    </source>
</evidence>
<name>F0ZRA4_DICPU</name>
<sequence length="80" mass="8160">MSSGPNGGSSNLLSVVQVSNSGSSGISHRNSKVGSINRSIGYQIVVQIGGSNSSKSNWSNGGPSNILISSSMVEQLANYM</sequence>
<accession>F0ZRA4</accession>
<reference evidence="2" key="1">
    <citation type="journal article" date="2011" name="Genome Biol.">
        <title>Comparative genomics of the social amoebae Dictyostelium discoideum and Dictyostelium purpureum.</title>
        <authorList>
            <consortium name="US DOE Joint Genome Institute (JGI-PGF)"/>
            <person name="Sucgang R."/>
            <person name="Kuo A."/>
            <person name="Tian X."/>
            <person name="Salerno W."/>
            <person name="Parikh A."/>
            <person name="Feasley C.L."/>
            <person name="Dalin E."/>
            <person name="Tu H."/>
            <person name="Huang E."/>
            <person name="Barry K."/>
            <person name="Lindquist E."/>
            <person name="Shapiro H."/>
            <person name="Bruce D."/>
            <person name="Schmutz J."/>
            <person name="Salamov A."/>
            <person name="Fey P."/>
            <person name="Gaudet P."/>
            <person name="Anjard C."/>
            <person name="Babu M.M."/>
            <person name="Basu S."/>
            <person name="Bushmanova Y."/>
            <person name="van der Wel H."/>
            <person name="Katoh-Kurasawa M."/>
            <person name="Dinh C."/>
            <person name="Coutinho P.M."/>
            <person name="Saito T."/>
            <person name="Elias M."/>
            <person name="Schaap P."/>
            <person name="Kay R.R."/>
            <person name="Henrissat B."/>
            <person name="Eichinger L."/>
            <person name="Rivero F."/>
            <person name="Putnam N.H."/>
            <person name="West C.M."/>
            <person name="Loomis W.F."/>
            <person name="Chisholm R.L."/>
            <person name="Shaulsky G."/>
            <person name="Strassmann J.E."/>
            <person name="Queller D.C."/>
            <person name="Kuspa A."/>
            <person name="Grigoriev I.V."/>
        </authorList>
    </citation>
    <scope>NUCLEOTIDE SEQUENCE [LARGE SCALE GENOMIC DNA]</scope>
    <source>
        <strain evidence="2">QSDP1</strain>
    </source>
</reference>
<proteinExistence type="predicted"/>
<dbReference type="InParanoid" id="F0ZRA4"/>
<evidence type="ECO:0000313" key="2">
    <source>
        <dbReference type="Proteomes" id="UP000001064"/>
    </source>
</evidence>
<dbReference type="RefSeq" id="XP_003289944.1">
    <property type="nucleotide sequence ID" value="XM_003289896.1"/>
</dbReference>
<gene>
    <name evidence="1" type="ORF">DICPUDRAFT_154421</name>
</gene>
<dbReference type="GeneID" id="10504300"/>
<keyword evidence="2" id="KW-1185">Reference proteome</keyword>
<organism evidence="1 2">
    <name type="scientific">Dictyostelium purpureum</name>
    <name type="common">Slime mold</name>
    <dbReference type="NCBI Taxonomy" id="5786"/>
    <lineage>
        <taxon>Eukaryota</taxon>
        <taxon>Amoebozoa</taxon>
        <taxon>Evosea</taxon>
        <taxon>Eumycetozoa</taxon>
        <taxon>Dictyostelia</taxon>
        <taxon>Dictyosteliales</taxon>
        <taxon>Dictyosteliaceae</taxon>
        <taxon>Dictyostelium</taxon>
    </lineage>
</organism>
<dbReference type="EMBL" id="GL871138">
    <property type="protein sequence ID" value="EGC33519.1"/>
    <property type="molecule type" value="Genomic_DNA"/>
</dbReference>
<dbReference type="KEGG" id="dpp:DICPUDRAFT_154421"/>
<dbReference type="VEuPathDB" id="AmoebaDB:DICPUDRAFT_154421"/>
<protein>
    <submittedName>
        <fullName evidence="1">Uncharacterized protein</fullName>
    </submittedName>
</protein>